<feature type="transmembrane region" description="Helical" evidence="1">
    <location>
        <begin position="81"/>
        <end position="102"/>
    </location>
</feature>
<feature type="transmembrane region" description="Helical" evidence="1">
    <location>
        <begin position="40"/>
        <end position="61"/>
    </location>
</feature>
<dbReference type="STRING" id="1801725.A3J00_00505"/>
<keyword evidence="1" id="KW-1133">Transmembrane helix</keyword>
<evidence type="ECO:0000256" key="1">
    <source>
        <dbReference type="SAM" id="Phobius"/>
    </source>
</evidence>
<name>A0A1G2EXW1_9BACT</name>
<comment type="caution">
    <text evidence="2">The sequence shown here is derived from an EMBL/GenBank/DDBJ whole genome shotgun (WGS) entry which is preliminary data.</text>
</comment>
<evidence type="ECO:0000313" key="2">
    <source>
        <dbReference type="EMBL" id="OGZ30639.1"/>
    </source>
</evidence>
<sequence>MKRFLFMLLLILGLFFAPWILVFAGSVFFTAVFSWGVEALIVSSVAAVIADIALWKLSVIFGSTLIFQEALKTIIGFEKVFAARAGIWTAGFIVFAVFFFVFI</sequence>
<proteinExistence type="predicted"/>
<organism evidence="2 3">
    <name type="scientific">Candidatus Niyogibacteria bacterium RIFCSPLOWO2_02_FULL_45_13</name>
    <dbReference type="NCBI Taxonomy" id="1801725"/>
    <lineage>
        <taxon>Bacteria</taxon>
        <taxon>Candidatus Niyogiibacteriota</taxon>
    </lineage>
</organism>
<reference evidence="2 3" key="1">
    <citation type="journal article" date="2016" name="Nat. Commun.">
        <title>Thousands of microbial genomes shed light on interconnected biogeochemical processes in an aquifer system.</title>
        <authorList>
            <person name="Anantharaman K."/>
            <person name="Brown C.T."/>
            <person name="Hug L.A."/>
            <person name="Sharon I."/>
            <person name="Castelle C.J."/>
            <person name="Probst A.J."/>
            <person name="Thomas B.C."/>
            <person name="Singh A."/>
            <person name="Wilkins M.J."/>
            <person name="Karaoz U."/>
            <person name="Brodie E.L."/>
            <person name="Williams K.H."/>
            <person name="Hubbard S.S."/>
            <person name="Banfield J.F."/>
        </authorList>
    </citation>
    <scope>NUCLEOTIDE SEQUENCE [LARGE SCALE GENOMIC DNA]</scope>
</reference>
<evidence type="ECO:0000313" key="3">
    <source>
        <dbReference type="Proteomes" id="UP000178428"/>
    </source>
</evidence>
<accession>A0A1G2EXW1</accession>
<dbReference type="EMBL" id="MHMR01000017">
    <property type="protein sequence ID" value="OGZ30639.1"/>
    <property type="molecule type" value="Genomic_DNA"/>
</dbReference>
<keyword evidence="1" id="KW-0472">Membrane</keyword>
<protein>
    <submittedName>
        <fullName evidence="2">Uncharacterized protein</fullName>
    </submittedName>
</protein>
<dbReference type="AlphaFoldDB" id="A0A1G2EXW1"/>
<keyword evidence="1" id="KW-0812">Transmembrane</keyword>
<gene>
    <name evidence="2" type="ORF">A3J00_00505</name>
</gene>
<dbReference type="Proteomes" id="UP000178428">
    <property type="component" value="Unassembled WGS sequence"/>
</dbReference>